<keyword evidence="3" id="KW-1185">Reference proteome</keyword>
<evidence type="ECO:0000313" key="2">
    <source>
        <dbReference type="EnsemblPlants" id="OB01G36190.1"/>
    </source>
</evidence>
<dbReference type="HOGENOM" id="CLU_133485_0_0_1"/>
<dbReference type="EnsemblPlants" id="OB01G36190.1">
    <property type="protein sequence ID" value="OB01G36190.1"/>
    <property type="gene ID" value="OB01G36190"/>
</dbReference>
<protein>
    <submittedName>
        <fullName evidence="2">Uncharacterized protein</fullName>
    </submittedName>
</protein>
<name>J3L313_ORYBR</name>
<dbReference type="AlphaFoldDB" id="J3L313"/>
<reference evidence="2" key="2">
    <citation type="submission" date="2013-04" db="UniProtKB">
        <authorList>
            <consortium name="EnsemblPlants"/>
        </authorList>
    </citation>
    <scope>IDENTIFICATION</scope>
</reference>
<dbReference type="Gramene" id="OB01G36190.1">
    <property type="protein sequence ID" value="OB01G36190.1"/>
    <property type="gene ID" value="OB01G36190"/>
</dbReference>
<proteinExistence type="predicted"/>
<evidence type="ECO:0000313" key="3">
    <source>
        <dbReference type="Proteomes" id="UP000006038"/>
    </source>
</evidence>
<evidence type="ECO:0000256" key="1">
    <source>
        <dbReference type="SAM" id="MobiDB-lite"/>
    </source>
</evidence>
<dbReference type="Proteomes" id="UP000006038">
    <property type="component" value="Chromosome 1"/>
</dbReference>
<feature type="region of interest" description="Disordered" evidence="1">
    <location>
        <begin position="85"/>
        <end position="120"/>
    </location>
</feature>
<reference evidence="2" key="1">
    <citation type="journal article" date="2013" name="Nat. Commun.">
        <title>Whole-genome sequencing of Oryza brachyantha reveals mechanisms underlying Oryza genome evolution.</title>
        <authorList>
            <person name="Chen J."/>
            <person name="Huang Q."/>
            <person name="Gao D."/>
            <person name="Wang J."/>
            <person name="Lang Y."/>
            <person name="Liu T."/>
            <person name="Li B."/>
            <person name="Bai Z."/>
            <person name="Luis Goicoechea J."/>
            <person name="Liang C."/>
            <person name="Chen C."/>
            <person name="Zhang W."/>
            <person name="Sun S."/>
            <person name="Liao Y."/>
            <person name="Zhang X."/>
            <person name="Yang L."/>
            <person name="Song C."/>
            <person name="Wang M."/>
            <person name="Shi J."/>
            <person name="Liu G."/>
            <person name="Liu J."/>
            <person name="Zhou H."/>
            <person name="Zhou W."/>
            <person name="Yu Q."/>
            <person name="An N."/>
            <person name="Chen Y."/>
            <person name="Cai Q."/>
            <person name="Wang B."/>
            <person name="Liu B."/>
            <person name="Min J."/>
            <person name="Huang Y."/>
            <person name="Wu H."/>
            <person name="Li Z."/>
            <person name="Zhang Y."/>
            <person name="Yin Y."/>
            <person name="Song W."/>
            <person name="Jiang J."/>
            <person name="Jackson S.A."/>
            <person name="Wing R.A."/>
            <person name="Wang J."/>
            <person name="Chen M."/>
        </authorList>
    </citation>
    <scope>NUCLEOTIDE SEQUENCE [LARGE SCALE GENOMIC DNA]</scope>
    <source>
        <strain evidence="2">cv. IRGC 101232</strain>
    </source>
</reference>
<accession>J3L313</accession>
<organism evidence="2">
    <name type="scientific">Oryza brachyantha</name>
    <name type="common">malo sina</name>
    <dbReference type="NCBI Taxonomy" id="4533"/>
    <lineage>
        <taxon>Eukaryota</taxon>
        <taxon>Viridiplantae</taxon>
        <taxon>Streptophyta</taxon>
        <taxon>Embryophyta</taxon>
        <taxon>Tracheophyta</taxon>
        <taxon>Spermatophyta</taxon>
        <taxon>Magnoliopsida</taxon>
        <taxon>Liliopsida</taxon>
        <taxon>Poales</taxon>
        <taxon>Poaceae</taxon>
        <taxon>BOP clade</taxon>
        <taxon>Oryzoideae</taxon>
        <taxon>Oryzeae</taxon>
        <taxon>Oryzinae</taxon>
        <taxon>Oryza</taxon>
    </lineage>
</organism>
<sequence>MVELWEDRRSRGQLVYCYDAGRGLVHAQTRAAGEASPSSAKNKAGFPVSMMAFAVSRALETSNRNNYQGKASAFASACMHAGAAAPRHRKGAGAGPHACSSPHATHAAAAGVQRRRGPRR</sequence>